<protein>
    <submittedName>
        <fullName evidence="1 3">Uncharacterized protein</fullName>
    </submittedName>
</protein>
<reference evidence="1 2" key="2">
    <citation type="submission" date="2018-11" db="EMBL/GenBank/DDBJ databases">
        <authorList>
            <consortium name="Pathogen Informatics"/>
        </authorList>
    </citation>
    <scope>NUCLEOTIDE SEQUENCE [LARGE SCALE GENOMIC DNA]</scope>
    <source>
        <strain evidence="1 2">Costa Rica</strain>
    </source>
</reference>
<gene>
    <name evidence="1" type="ORF">ACOC_LOCUS222</name>
</gene>
<name>A0A0R3P9U2_ANGCS</name>
<proteinExistence type="predicted"/>
<organism evidence="3">
    <name type="scientific">Angiostrongylus costaricensis</name>
    <name type="common">Nematode worm</name>
    <dbReference type="NCBI Taxonomy" id="334426"/>
    <lineage>
        <taxon>Eukaryota</taxon>
        <taxon>Metazoa</taxon>
        <taxon>Ecdysozoa</taxon>
        <taxon>Nematoda</taxon>
        <taxon>Chromadorea</taxon>
        <taxon>Rhabditida</taxon>
        <taxon>Rhabditina</taxon>
        <taxon>Rhabditomorpha</taxon>
        <taxon>Strongyloidea</taxon>
        <taxon>Metastrongylidae</taxon>
        <taxon>Angiostrongylus</taxon>
    </lineage>
</organism>
<dbReference type="AlphaFoldDB" id="A0A0R3P9U2"/>
<dbReference type="WBParaSite" id="ACOC_0000022101-mRNA-1">
    <property type="protein sequence ID" value="ACOC_0000022101-mRNA-1"/>
    <property type="gene ID" value="ACOC_0000022101"/>
</dbReference>
<accession>A0A0R3P9U2</accession>
<dbReference type="Proteomes" id="UP000267027">
    <property type="component" value="Unassembled WGS sequence"/>
</dbReference>
<evidence type="ECO:0000313" key="2">
    <source>
        <dbReference type="Proteomes" id="UP000267027"/>
    </source>
</evidence>
<sequence length="109" mass="11827">MIHCSLTVSVSLKSSSDTAGEGGASFIVGIAKMSSRHTDRRDRQYDPAHVTVILKEVIVCQTHLTVDVLVSGIEHLKFTNNNYLSIHECPAPSSPSARIGFDFLSSALR</sequence>
<evidence type="ECO:0000313" key="3">
    <source>
        <dbReference type="WBParaSite" id="ACOC_0000022101-mRNA-1"/>
    </source>
</evidence>
<evidence type="ECO:0000313" key="1">
    <source>
        <dbReference type="EMBL" id="VDM51807.1"/>
    </source>
</evidence>
<keyword evidence="2" id="KW-1185">Reference proteome</keyword>
<reference evidence="3" key="1">
    <citation type="submission" date="2017-02" db="UniProtKB">
        <authorList>
            <consortium name="WormBaseParasite"/>
        </authorList>
    </citation>
    <scope>IDENTIFICATION</scope>
</reference>
<dbReference type="EMBL" id="UYYA01000018">
    <property type="protein sequence ID" value="VDM51807.1"/>
    <property type="molecule type" value="Genomic_DNA"/>
</dbReference>